<dbReference type="PROSITE" id="PS01124">
    <property type="entry name" value="HTH_ARAC_FAMILY_2"/>
    <property type="match status" value="1"/>
</dbReference>
<evidence type="ECO:0000259" key="4">
    <source>
        <dbReference type="PROSITE" id="PS01124"/>
    </source>
</evidence>
<keyword evidence="6" id="KW-1185">Reference proteome</keyword>
<dbReference type="GO" id="GO:0003700">
    <property type="term" value="F:DNA-binding transcription factor activity"/>
    <property type="evidence" value="ECO:0007669"/>
    <property type="project" value="InterPro"/>
</dbReference>
<accession>A0A5P1RD78</accession>
<gene>
    <name evidence="5" type="ORF">F0U83_11045</name>
</gene>
<dbReference type="PROSITE" id="PS00041">
    <property type="entry name" value="HTH_ARAC_FAMILY_1"/>
    <property type="match status" value="1"/>
</dbReference>
<dbReference type="PANTHER" id="PTHR43280:SF2">
    <property type="entry name" value="HTH-TYPE TRANSCRIPTIONAL REGULATOR EXSA"/>
    <property type="match status" value="1"/>
</dbReference>
<dbReference type="Pfam" id="PF12833">
    <property type="entry name" value="HTH_18"/>
    <property type="match status" value="1"/>
</dbReference>
<dbReference type="InterPro" id="IPR018062">
    <property type="entry name" value="HTH_AraC-typ_CS"/>
</dbReference>
<feature type="domain" description="HTH araC/xylS-type" evidence="4">
    <location>
        <begin position="1"/>
        <end position="93"/>
    </location>
</feature>
<sequence length="128" mass="14790">MTKHYAGHFDLDEVANYACMSKYHFCRVFSEVYGESPYHYISKMRIEQAKRLLVTSKLSINDICEAVGYTSVGSFSFLFRKKTGMSPTQYRSKLWALVKDPLTYPVQSVPLCYAHHLFGEKIDKSNIE</sequence>
<keyword evidence="2" id="KW-0238">DNA-binding</keyword>
<dbReference type="GO" id="GO:0043565">
    <property type="term" value="F:sequence-specific DNA binding"/>
    <property type="evidence" value="ECO:0007669"/>
    <property type="project" value="InterPro"/>
</dbReference>
<dbReference type="InterPro" id="IPR018060">
    <property type="entry name" value="HTH_AraC"/>
</dbReference>
<dbReference type="AlphaFoldDB" id="A0A5P1RD78"/>
<dbReference type="Proteomes" id="UP000324760">
    <property type="component" value="Chromosome"/>
</dbReference>
<dbReference type="PANTHER" id="PTHR43280">
    <property type="entry name" value="ARAC-FAMILY TRANSCRIPTIONAL REGULATOR"/>
    <property type="match status" value="1"/>
</dbReference>
<reference evidence="5 6" key="1">
    <citation type="journal article" date="2019" name="Biochem. Eng. J.">
        <title>Metabolic engineering of the marine bacteria Neptunomonas concharum for the production of acetoin and meso-2,3-butanediol from acetate.</title>
        <authorList>
            <person name="Li W."/>
            <person name="Pu N."/>
            <person name="Liu C.-X."/>
            <person name="Yuan Q.-P."/>
            <person name="Li Z.-J."/>
        </authorList>
    </citation>
    <scope>NUCLEOTIDE SEQUENCE [LARGE SCALE GENOMIC DNA]</scope>
    <source>
        <strain evidence="5 6">JCM17730</strain>
    </source>
</reference>
<organism evidence="5 6">
    <name type="scientific">Neptunomonas concharum</name>
    <dbReference type="NCBI Taxonomy" id="1031538"/>
    <lineage>
        <taxon>Bacteria</taxon>
        <taxon>Pseudomonadati</taxon>
        <taxon>Pseudomonadota</taxon>
        <taxon>Gammaproteobacteria</taxon>
        <taxon>Oceanospirillales</taxon>
        <taxon>Oceanospirillaceae</taxon>
        <taxon>Neptunomonas</taxon>
    </lineage>
</organism>
<evidence type="ECO:0000256" key="3">
    <source>
        <dbReference type="ARBA" id="ARBA00023163"/>
    </source>
</evidence>
<dbReference type="PRINTS" id="PR00032">
    <property type="entry name" value="HTHARAC"/>
</dbReference>
<dbReference type="OrthoDB" id="9809338at2"/>
<dbReference type="SUPFAM" id="SSF46689">
    <property type="entry name" value="Homeodomain-like"/>
    <property type="match status" value="2"/>
</dbReference>
<evidence type="ECO:0000313" key="6">
    <source>
        <dbReference type="Proteomes" id="UP000324760"/>
    </source>
</evidence>
<dbReference type="Gene3D" id="1.10.10.60">
    <property type="entry name" value="Homeodomain-like"/>
    <property type="match status" value="2"/>
</dbReference>
<evidence type="ECO:0000313" key="5">
    <source>
        <dbReference type="EMBL" id="QEQ97206.1"/>
    </source>
</evidence>
<dbReference type="EMBL" id="CP043869">
    <property type="protein sequence ID" value="QEQ97206.1"/>
    <property type="molecule type" value="Genomic_DNA"/>
</dbReference>
<proteinExistence type="predicted"/>
<dbReference type="KEGG" id="ncu:F0U83_11045"/>
<protein>
    <submittedName>
        <fullName evidence="5">Helix-turn-helix transcriptional regulator</fullName>
    </submittedName>
</protein>
<dbReference type="InterPro" id="IPR020449">
    <property type="entry name" value="Tscrpt_reg_AraC-type_HTH"/>
</dbReference>
<name>A0A5P1RD78_9GAMM</name>
<dbReference type="InterPro" id="IPR009057">
    <property type="entry name" value="Homeodomain-like_sf"/>
</dbReference>
<evidence type="ECO:0000256" key="2">
    <source>
        <dbReference type="ARBA" id="ARBA00023125"/>
    </source>
</evidence>
<dbReference type="SMART" id="SM00342">
    <property type="entry name" value="HTH_ARAC"/>
    <property type="match status" value="1"/>
</dbReference>
<keyword evidence="1" id="KW-0805">Transcription regulation</keyword>
<keyword evidence="3" id="KW-0804">Transcription</keyword>
<evidence type="ECO:0000256" key="1">
    <source>
        <dbReference type="ARBA" id="ARBA00023015"/>
    </source>
</evidence>